<dbReference type="InterPro" id="IPR025711">
    <property type="entry name" value="PepSY"/>
</dbReference>
<feature type="domain" description="PepSY" evidence="3">
    <location>
        <begin position="58"/>
        <end position="115"/>
    </location>
</feature>
<evidence type="ECO:0000313" key="5">
    <source>
        <dbReference type="Proteomes" id="UP000468901"/>
    </source>
</evidence>
<name>A0A6N6VL89_9HYPH</name>
<feature type="region of interest" description="Disordered" evidence="1">
    <location>
        <begin position="33"/>
        <end position="53"/>
    </location>
</feature>
<dbReference type="Gene3D" id="3.10.450.40">
    <property type="match status" value="1"/>
</dbReference>
<dbReference type="AlphaFoldDB" id="A0A6N6VL89"/>
<keyword evidence="2" id="KW-0732">Signal</keyword>
<feature type="chain" id="PRO_5026790903" evidence="2">
    <location>
        <begin position="31"/>
        <end position="117"/>
    </location>
</feature>
<accession>A0A6N6VL89</accession>
<protein>
    <submittedName>
        <fullName evidence="4">Peptidase</fullName>
    </submittedName>
</protein>
<evidence type="ECO:0000256" key="2">
    <source>
        <dbReference type="SAM" id="SignalP"/>
    </source>
</evidence>
<gene>
    <name evidence="4" type="ORF">F2P47_03700</name>
</gene>
<reference evidence="4 5" key="1">
    <citation type="submission" date="2019-09" db="EMBL/GenBank/DDBJ databases">
        <title>Parvibaculum sedimenti sp. nov., isolated from sediment.</title>
        <authorList>
            <person name="Wang Y."/>
        </authorList>
    </citation>
    <scope>NUCLEOTIDE SEQUENCE [LARGE SCALE GENOMIC DNA]</scope>
    <source>
        <strain evidence="4 5">HXT-9</strain>
    </source>
</reference>
<feature type="compositionally biased region" description="Basic and acidic residues" evidence="1">
    <location>
        <begin position="34"/>
        <end position="53"/>
    </location>
</feature>
<keyword evidence="5" id="KW-1185">Reference proteome</keyword>
<dbReference type="Proteomes" id="UP000468901">
    <property type="component" value="Unassembled WGS sequence"/>
</dbReference>
<organism evidence="4 5">
    <name type="scientific">Parvibaculum sedimenti</name>
    <dbReference type="NCBI Taxonomy" id="2608632"/>
    <lineage>
        <taxon>Bacteria</taxon>
        <taxon>Pseudomonadati</taxon>
        <taxon>Pseudomonadota</taxon>
        <taxon>Alphaproteobacteria</taxon>
        <taxon>Hyphomicrobiales</taxon>
        <taxon>Parvibaculaceae</taxon>
        <taxon>Parvibaculum</taxon>
    </lineage>
</organism>
<evidence type="ECO:0000259" key="3">
    <source>
        <dbReference type="Pfam" id="PF03413"/>
    </source>
</evidence>
<sequence length="117" mass="13357">MTERRMKWRELVAALALAAPLCALVPQAMAGESTARENIEEHDHDRARHARERGEIKSLEEIMPMVSREAPGEVSHIELERDDGLWVYEFRIIDGKGHLEEIKVDAATGRIIERESE</sequence>
<dbReference type="Pfam" id="PF03413">
    <property type="entry name" value="PepSY"/>
    <property type="match status" value="1"/>
</dbReference>
<dbReference type="RefSeq" id="WP_152214825.1">
    <property type="nucleotide sequence ID" value="NZ_WESC01000003.1"/>
</dbReference>
<feature type="signal peptide" evidence="2">
    <location>
        <begin position="1"/>
        <end position="30"/>
    </location>
</feature>
<proteinExistence type="predicted"/>
<dbReference type="EMBL" id="WESC01000003">
    <property type="protein sequence ID" value="KAB7741522.1"/>
    <property type="molecule type" value="Genomic_DNA"/>
</dbReference>
<comment type="caution">
    <text evidence="4">The sequence shown here is derived from an EMBL/GenBank/DDBJ whole genome shotgun (WGS) entry which is preliminary data.</text>
</comment>
<evidence type="ECO:0000313" key="4">
    <source>
        <dbReference type="EMBL" id="KAB7741522.1"/>
    </source>
</evidence>
<evidence type="ECO:0000256" key="1">
    <source>
        <dbReference type="SAM" id="MobiDB-lite"/>
    </source>
</evidence>